<evidence type="ECO:0000313" key="2">
    <source>
        <dbReference type="Proteomes" id="UP000887565"/>
    </source>
</evidence>
<organism evidence="2 3">
    <name type="scientific">Romanomermis culicivorax</name>
    <name type="common">Nematode worm</name>
    <dbReference type="NCBI Taxonomy" id="13658"/>
    <lineage>
        <taxon>Eukaryota</taxon>
        <taxon>Metazoa</taxon>
        <taxon>Ecdysozoa</taxon>
        <taxon>Nematoda</taxon>
        <taxon>Enoplea</taxon>
        <taxon>Dorylaimia</taxon>
        <taxon>Mermithida</taxon>
        <taxon>Mermithoidea</taxon>
        <taxon>Mermithidae</taxon>
        <taxon>Romanomermis</taxon>
    </lineage>
</organism>
<proteinExistence type="predicted"/>
<dbReference type="AlphaFoldDB" id="A0A915K043"/>
<name>A0A915K043_ROMCU</name>
<protein>
    <submittedName>
        <fullName evidence="3">Uncharacterized protein</fullName>
    </submittedName>
</protein>
<accession>A0A915K043</accession>
<feature type="compositionally biased region" description="Basic residues" evidence="1">
    <location>
        <begin position="1"/>
        <end position="10"/>
    </location>
</feature>
<evidence type="ECO:0000256" key="1">
    <source>
        <dbReference type="SAM" id="MobiDB-lite"/>
    </source>
</evidence>
<dbReference type="WBParaSite" id="nRc.2.0.1.t31674-RA">
    <property type="protein sequence ID" value="nRc.2.0.1.t31674-RA"/>
    <property type="gene ID" value="nRc.2.0.1.g31674"/>
</dbReference>
<feature type="compositionally biased region" description="Basic and acidic residues" evidence="1">
    <location>
        <begin position="11"/>
        <end position="46"/>
    </location>
</feature>
<evidence type="ECO:0000313" key="3">
    <source>
        <dbReference type="WBParaSite" id="nRc.2.0.1.t31674-RA"/>
    </source>
</evidence>
<dbReference type="Proteomes" id="UP000887565">
    <property type="component" value="Unplaced"/>
</dbReference>
<feature type="region of interest" description="Disordered" evidence="1">
    <location>
        <begin position="1"/>
        <end position="69"/>
    </location>
</feature>
<sequence length="69" mass="8259">MSNKRTRKYHHDRDYPREHPSDSKDRQKRIEWASALKRDQLPKEELEGQQPPTADSEQMIDEPTRSQQA</sequence>
<reference evidence="3" key="1">
    <citation type="submission" date="2022-11" db="UniProtKB">
        <authorList>
            <consortium name="WormBaseParasite"/>
        </authorList>
    </citation>
    <scope>IDENTIFICATION</scope>
</reference>
<keyword evidence="2" id="KW-1185">Reference proteome</keyword>